<proteinExistence type="predicted"/>
<accession>A0ABX2NYN6</accession>
<feature type="signal peptide" evidence="1">
    <location>
        <begin position="1"/>
        <end position="25"/>
    </location>
</feature>
<name>A0ABX2NYN6_9BURK</name>
<keyword evidence="3" id="KW-1185">Reference proteome</keyword>
<feature type="chain" id="PRO_5046836589" evidence="1">
    <location>
        <begin position="26"/>
        <end position="146"/>
    </location>
</feature>
<reference evidence="2 3" key="1">
    <citation type="submission" date="2019-08" db="EMBL/GenBank/DDBJ databases">
        <title>Paraburkholderia simonii sp. nov. and P. youngii sp. nov. Brazilian and Mexican Mimosa-associated rhizobia.</title>
        <authorList>
            <person name="Mavima L."/>
            <person name="Beukes C.W."/>
            <person name="Palmer M."/>
            <person name="De Meyer S.E."/>
            <person name="James E.K."/>
            <person name="Maluk M."/>
            <person name="Avontuur J.R."/>
            <person name="Chan W.Y."/>
            <person name="Venter S.N."/>
            <person name="Steenkamp E.T."/>
        </authorList>
    </citation>
    <scope>NUCLEOTIDE SEQUENCE [LARGE SCALE GENOMIC DNA]</scope>
    <source>
        <strain evidence="2 3">JPY454</strain>
    </source>
</reference>
<keyword evidence="1" id="KW-0732">Signal</keyword>
<sequence>MNFFCENVLLAVLLLCVLCAGSAHADLSKTVWDSAGPDAVVTSKIFYIGAVTLQKANDLVSALDQRQSRAMRATENQWHKIAALMLMKLPGKKASITGGVMPAGGTSWNRGAVLDGNGRTCMASTTAEPCEGVRVAFYRATPTEAA</sequence>
<evidence type="ECO:0000256" key="1">
    <source>
        <dbReference type="SAM" id="SignalP"/>
    </source>
</evidence>
<gene>
    <name evidence="2" type="ORF">FSB64_39875</name>
</gene>
<dbReference type="EMBL" id="VOMC01000110">
    <property type="protein sequence ID" value="NVI09653.1"/>
    <property type="molecule type" value="Genomic_DNA"/>
</dbReference>
<dbReference type="Proteomes" id="UP000821598">
    <property type="component" value="Unassembled WGS sequence"/>
</dbReference>
<protein>
    <submittedName>
        <fullName evidence="2">Uncharacterized protein</fullName>
    </submittedName>
</protein>
<evidence type="ECO:0000313" key="2">
    <source>
        <dbReference type="EMBL" id="NVI09653.1"/>
    </source>
</evidence>
<dbReference type="RefSeq" id="WP_176369984.1">
    <property type="nucleotide sequence ID" value="NZ_VOMC01000110.1"/>
</dbReference>
<comment type="caution">
    <text evidence="2">The sequence shown here is derived from an EMBL/GenBank/DDBJ whole genome shotgun (WGS) entry which is preliminary data.</text>
</comment>
<organism evidence="2 3">
    <name type="scientific">Paraburkholderia youngii</name>
    <dbReference type="NCBI Taxonomy" id="2782701"/>
    <lineage>
        <taxon>Bacteria</taxon>
        <taxon>Pseudomonadati</taxon>
        <taxon>Pseudomonadota</taxon>
        <taxon>Betaproteobacteria</taxon>
        <taxon>Burkholderiales</taxon>
        <taxon>Burkholderiaceae</taxon>
        <taxon>Paraburkholderia</taxon>
    </lineage>
</organism>
<evidence type="ECO:0000313" key="3">
    <source>
        <dbReference type="Proteomes" id="UP000821598"/>
    </source>
</evidence>